<proteinExistence type="predicted"/>
<accession>A0A0F9NBQ7</accession>
<dbReference type="EMBL" id="LAZR01004357">
    <property type="protein sequence ID" value="KKN09362.1"/>
    <property type="molecule type" value="Genomic_DNA"/>
</dbReference>
<feature type="non-terminal residue" evidence="1">
    <location>
        <position position="61"/>
    </location>
</feature>
<gene>
    <name evidence="1" type="ORF">LCGC14_1047520</name>
</gene>
<protein>
    <submittedName>
        <fullName evidence="1">Uncharacterized protein</fullName>
    </submittedName>
</protein>
<reference evidence="1" key="1">
    <citation type="journal article" date="2015" name="Nature">
        <title>Complex archaea that bridge the gap between prokaryotes and eukaryotes.</title>
        <authorList>
            <person name="Spang A."/>
            <person name="Saw J.H."/>
            <person name="Jorgensen S.L."/>
            <person name="Zaremba-Niedzwiedzka K."/>
            <person name="Martijn J."/>
            <person name="Lind A.E."/>
            <person name="van Eijk R."/>
            <person name="Schleper C."/>
            <person name="Guy L."/>
            <person name="Ettema T.J."/>
        </authorList>
    </citation>
    <scope>NUCLEOTIDE SEQUENCE</scope>
</reference>
<evidence type="ECO:0000313" key="1">
    <source>
        <dbReference type="EMBL" id="KKN09362.1"/>
    </source>
</evidence>
<sequence length="61" mass="7089">MKINTLFWIIVLILSLLAIHDTSFGKTQEERCLEIIPMLEEIGEEVEVDLATWCLEEPKED</sequence>
<dbReference type="AlphaFoldDB" id="A0A0F9NBQ7"/>
<name>A0A0F9NBQ7_9ZZZZ</name>
<comment type="caution">
    <text evidence="1">The sequence shown here is derived from an EMBL/GenBank/DDBJ whole genome shotgun (WGS) entry which is preliminary data.</text>
</comment>
<organism evidence="1">
    <name type="scientific">marine sediment metagenome</name>
    <dbReference type="NCBI Taxonomy" id="412755"/>
    <lineage>
        <taxon>unclassified sequences</taxon>
        <taxon>metagenomes</taxon>
        <taxon>ecological metagenomes</taxon>
    </lineage>
</organism>